<keyword evidence="1" id="KW-1133">Transmembrane helix</keyword>
<sequence>MFLFQFDFRKFTQVFPPFWIVGALILISPLRRPDPTSSGNWFPDRTESEREEILEKMRAAELKWAGRCFVACLVSLAISVLANLVILWSLTGKSRT</sequence>
<evidence type="ECO:0000256" key="1">
    <source>
        <dbReference type="SAM" id="Phobius"/>
    </source>
</evidence>
<dbReference type="Proteomes" id="UP000017559">
    <property type="component" value="Unassembled WGS sequence"/>
</dbReference>
<dbReference type="HOGENOM" id="CLU_2542884_0_0_1"/>
<dbReference type="KEGG" id="mrr:Moror_12364"/>
<accession>V2XSP2</accession>
<feature type="transmembrane region" description="Helical" evidence="1">
    <location>
        <begin position="64"/>
        <end position="90"/>
    </location>
</feature>
<comment type="caution">
    <text evidence="2">The sequence shown here is derived from an EMBL/GenBank/DDBJ whole genome shotgun (WGS) entry which is preliminary data.</text>
</comment>
<dbReference type="EMBL" id="AWSO01000059">
    <property type="protein sequence ID" value="ESK95866.1"/>
    <property type="molecule type" value="Genomic_DNA"/>
</dbReference>
<reference evidence="2 3" key="1">
    <citation type="journal article" date="2014" name="BMC Genomics">
        <title>Genome and secretome analysis of the hemibiotrophic fungal pathogen, Moniliophthora roreri, which causes frosty pod rot disease of cacao: mechanisms of the biotrophic and necrotrophic phases.</title>
        <authorList>
            <person name="Meinhardt L.W."/>
            <person name="Costa G.G.L."/>
            <person name="Thomazella D.P.T."/>
            <person name="Teixeira P.J.P.L."/>
            <person name="Carazzolle M.F."/>
            <person name="Schuster S.C."/>
            <person name="Carlson J.E."/>
            <person name="Guiltinan M.J."/>
            <person name="Mieczkowski P."/>
            <person name="Farmer A."/>
            <person name="Ramaraj T."/>
            <person name="Crozier J."/>
            <person name="Davis R.E."/>
            <person name="Shao J."/>
            <person name="Melnick R.L."/>
            <person name="Pereira G.A.G."/>
            <person name="Bailey B.A."/>
        </authorList>
    </citation>
    <scope>NUCLEOTIDE SEQUENCE [LARGE SCALE GENOMIC DNA]</scope>
    <source>
        <strain evidence="2 3">MCA 2997</strain>
    </source>
</reference>
<evidence type="ECO:0000313" key="3">
    <source>
        <dbReference type="Proteomes" id="UP000017559"/>
    </source>
</evidence>
<keyword evidence="1" id="KW-0812">Transmembrane</keyword>
<organism evidence="2 3">
    <name type="scientific">Moniliophthora roreri (strain MCA 2997)</name>
    <name type="common">Cocoa frosty pod rot fungus</name>
    <name type="synonym">Crinipellis roreri</name>
    <dbReference type="NCBI Taxonomy" id="1381753"/>
    <lineage>
        <taxon>Eukaryota</taxon>
        <taxon>Fungi</taxon>
        <taxon>Dikarya</taxon>
        <taxon>Basidiomycota</taxon>
        <taxon>Agaricomycotina</taxon>
        <taxon>Agaricomycetes</taxon>
        <taxon>Agaricomycetidae</taxon>
        <taxon>Agaricales</taxon>
        <taxon>Marasmiineae</taxon>
        <taxon>Marasmiaceae</taxon>
        <taxon>Moniliophthora</taxon>
    </lineage>
</organism>
<dbReference type="AlphaFoldDB" id="V2XSP2"/>
<keyword evidence="3" id="KW-1185">Reference proteome</keyword>
<evidence type="ECO:0000313" key="2">
    <source>
        <dbReference type="EMBL" id="ESK95866.1"/>
    </source>
</evidence>
<gene>
    <name evidence="2" type="ORF">Moror_12364</name>
</gene>
<name>V2XSP2_MONRO</name>
<protein>
    <submittedName>
        <fullName evidence="2">Uncharacterized protein</fullName>
    </submittedName>
</protein>
<keyword evidence="1" id="KW-0472">Membrane</keyword>
<proteinExistence type="predicted"/>
<dbReference type="OrthoDB" id="3358294at2759"/>